<comment type="caution">
    <text evidence="4">The sequence shown here is derived from an EMBL/GenBank/DDBJ whole genome shotgun (WGS) entry which is preliminary data.</text>
</comment>
<feature type="signal peptide" evidence="1">
    <location>
        <begin position="1"/>
        <end position="21"/>
    </location>
</feature>
<evidence type="ECO:0000313" key="4">
    <source>
        <dbReference type="EMBL" id="MBC3794548.1"/>
    </source>
</evidence>
<dbReference type="PANTHER" id="PTHR37834:SF2">
    <property type="entry name" value="ESTERASE, SGNH HYDROLASE-TYPE"/>
    <property type="match status" value="1"/>
</dbReference>
<gene>
    <name evidence="4" type="ORF">FH603_5077</name>
</gene>
<sequence>MKSSFFLLLAGLGLMACRVNKVSTAPPPTVFAADNPLIQYMGRIDFSDKKKPTFWASGVTVKARFTGPSCALILGDEVPGGTSHNYIEVVIDDQKPVRLQLKTKIDTLTVASGLSAGVHTVMLCKNTESGIGYLQFRGIRCQQLLALPPEPGRKIEFIGNSITCGTGMDLSEVPCGTGKWQDQHNAYMAYGPRLARQLNAQYQLTAVSGIGLIHSCCNLDITMPDVFNKVNQRANAVPWDFSRYTPDVVTVCLGQNDGIQDSTAFCRAYVQFIGTIRSHYPLARIICLTSPMADANLVTVMKRYLTGIVAHLHTQGDAKVSSFFFARSYNSGCDKHPDMAEHAMIANELEPYLKQEMNW</sequence>
<evidence type="ECO:0000259" key="2">
    <source>
        <dbReference type="Pfam" id="PF13472"/>
    </source>
</evidence>
<dbReference type="CDD" id="cd01831">
    <property type="entry name" value="Endoglucanase_E_like"/>
    <property type="match status" value="1"/>
</dbReference>
<protein>
    <submittedName>
        <fullName evidence="4">Lysophospholipase L1-like esterase</fullName>
    </submittedName>
</protein>
<evidence type="ECO:0000256" key="1">
    <source>
        <dbReference type="SAM" id="SignalP"/>
    </source>
</evidence>
<organism evidence="4 5">
    <name type="scientific">Spirosoma utsteinense</name>
    <dbReference type="NCBI Taxonomy" id="2585773"/>
    <lineage>
        <taxon>Bacteria</taxon>
        <taxon>Pseudomonadati</taxon>
        <taxon>Bacteroidota</taxon>
        <taxon>Cytophagia</taxon>
        <taxon>Cytophagales</taxon>
        <taxon>Cytophagaceae</taxon>
        <taxon>Spirosoma</taxon>
    </lineage>
</organism>
<name>A0ABR6WED9_9BACT</name>
<dbReference type="Gene3D" id="2.60.120.260">
    <property type="entry name" value="Galactose-binding domain-like"/>
    <property type="match status" value="1"/>
</dbReference>
<evidence type="ECO:0000259" key="3">
    <source>
        <dbReference type="Pfam" id="PF17996"/>
    </source>
</evidence>
<evidence type="ECO:0000313" key="5">
    <source>
        <dbReference type="Proteomes" id="UP000700732"/>
    </source>
</evidence>
<keyword evidence="1" id="KW-0732">Signal</keyword>
<dbReference type="Proteomes" id="UP000700732">
    <property type="component" value="Unassembled WGS sequence"/>
</dbReference>
<dbReference type="InterPro" id="IPR052762">
    <property type="entry name" value="PCW_deacetylase/CE"/>
</dbReference>
<feature type="domain" description="SGNH hydrolase-type esterase" evidence="2">
    <location>
        <begin position="157"/>
        <end position="298"/>
    </location>
</feature>
<dbReference type="EMBL" id="VFIA01000049">
    <property type="protein sequence ID" value="MBC3794548.1"/>
    <property type="molecule type" value="Genomic_DNA"/>
</dbReference>
<dbReference type="PANTHER" id="PTHR37834">
    <property type="entry name" value="GDSL-LIKE LIPASE/ACYLHYDROLASE DOMAIN PROTEIN (AFU_ORTHOLOGUE AFUA_2G00620)"/>
    <property type="match status" value="1"/>
</dbReference>
<accession>A0ABR6WED9</accession>
<dbReference type="InterPro" id="IPR037461">
    <property type="entry name" value="CtCE2-like_dom"/>
</dbReference>
<dbReference type="SUPFAM" id="SSF52266">
    <property type="entry name" value="SGNH hydrolase"/>
    <property type="match status" value="1"/>
</dbReference>
<dbReference type="InterPro" id="IPR040794">
    <property type="entry name" value="CE2_N"/>
</dbReference>
<reference evidence="4 5" key="1">
    <citation type="submission" date="2019-06" db="EMBL/GenBank/DDBJ databases">
        <title>Spirosoma utsteinense sp. nov. isolated from Antarctic ice-free soils.</title>
        <authorList>
            <person name="Tahon G."/>
        </authorList>
    </citation>
    <scope>NUCLEOTIDE SEQUENCE [LARGE SCALE GENOMIC DNA]</scope>
    <source>
        <strain evidence="4 5">LMG 31447</strain>
    </source>
</reference>
<dbReference type="Pfam" id="PF17996">
    <property type="entry name" value="CE2_N"/>
    <property type="match status" value="1"/>
</dbReference>
<dbReference type="RefSeq" id="WP_186741192.1">
    <property type="nucleotide sequence ID" value="NZ_VFIA01000049.1"/>
</dbReference>
<dbReference type="InterPro" id="IPR013830">
    <property type="entry name" value="SGNH_hydro"/>
</dbReference>
<dbReference type="Gene3D" id="3.40.50.1110">
    <property type="entry name" value="SGNH hydrolase"/>
    <property type="match status" value="1"/>
</dbReference>
<keyword evidence="5" id="KW-1185">Reference proteome</keyword>
<dbReference type="Pfam" id="PF13472">
    <property type="entry name" value="Lipase_GDSL_2"/>
    <property type="match status" value="1"/>
</dbReference>
<feature type="chain" id="PRO_5046696903" evidence="1">
    <location>
        <begin position="22"/>
        <end position="359"/>
    </location>
</feature>
<dbReference type="InterPro" id="IPR036514">
    <property type="entry name" value="SGNH_hydro_sf"/>
</dbReference>
<feature type="domain" description="Carbohydrate esterase 2 N-terminal" evidence="3">
    <location>
        <begin position="40"/>
        <end position="148"/>
    </location>
</feature>
<dbReference type="PROSITE" id="PS51257">
    <property type="entry name" value="PROKAR_LIPOPROTEIN"/>
    <property type="match status" value="1"/>
</dbReference>
<proteinExistence type="predicted"/>